<name>A0A6G1KIQ8_9PLEO</name>
<feature type="compositionally biased region" description="Basic and acidic residues" evidence="1">
    <location>
        <begin position="64"/>
        <end position="90"/>
    </location>
</feature>
<proteinExistence type="predicted"/>
<dbReference type="AlphaFoldDB" id="A0A6G1KIQ8"/>
<feature type="compositionally biased region" description="Gly residues" evidence="1">
    <location>
        <begin position="91"/>
        <end position="108"/>
    </location>
</feature>
<dbReference type="EMBL" id="MU005766">
    <property type="protein sequence ID" value="KAF2712786.1"/>
    <property type="molecule type" value="Genomic_DNA"/>
</dbReference>
<dbReference type="Proteomes" id="UP000799428">
    <property type="component" value="Unassembled WGS sequence"/>
</dbReference>
<feature type="region of interest" description="Disordered" evidence="1">
    <location>
        <begin position="64"/>
        <end position="116"/>
    </location>
</feature>
<protein>
    <submittedName>
        <fullName evidence="2">Uncharacterized protein</fullName>
    </submittedName>
</protein>
<evidence type="ECO:0000313" key="2">
    <source>
        <dbReference type="EMBL" id="KAF2712786.1"/>
    </source>
</evidence>
<evidence type="ECO:0000313" key="3">
    <source>
        <dbReference type="Proteomes" id="UP000799428"/>
    </source>
</evidence>
<sequence length="116" mass="12550">MTPCTLLVLVHIQSRLHRKSVGEPGVRFVPDGADGGRDLILAPIVAVNIERTVEAQRWDRRGIEMGPSRHRDGTVEAQRWDKVEAGEEGRGVSGGGLAWGRGGGGSGDAGTERWRR</sequence>
<reference evidence="2" key="1">
    <citation type="journal article" date="2020" name="Stud. Mycol.">
        <title>101 Dothideomycetes genomes: a test case for predicting lifestyles and emergence of pathogens.</title>
        <authorList>
            <person name="Haridas S."/>
            <person name="Albert R."/>
            <person name="Binder M."/>
            <person name="Bloem J."/>
            <person name="Labutti K."/>
            <person name="Salamov A."/>
            <person name="Andreopoulos B."/>
            <person name="Baker S."/>
            <person name="Barry K."/>
            <person name="Bills G."/>
            <person name="Bluhm B."/>
            <person name="Cannon C."/>
            <person name="Castanera R."/>
            <person name="Culley D."/>
            <person name="Daum C."/>
            <person name="Ezra D."/>
            <person name="Gonzalez J."/>
            <person name="Henrissat B."/>
            <person name="Kuo A."/>
            <person name="Liang C."/>
            <person name="Lipzen A."/>
            <person name="Lutzoni F."/>
            <person name="Magnuson J."/>
            <person name="Mondo S."/>
            <person name="Nolan M."/>
            <person name="Ohm R."/>
            <person name="Pangilinan J."/>
            <person name="Park H.-J."/>
            <person name="Ramirez L."/>
            <person name="Alfaro M."/>
            <person name="Sun H."/>
            <person name="Tritt A."/>
            <person name="Yoshinaga Y."/>
            <person name="Zwiers L.-H."/>
            <person name="Turgeon B."/>
            <person name="Goodwin S."/>
            <person name="Spatafora J."/>
            <person name="Crous P."/>
            <person name="Grigoriev I."/>
        </authorList>
    </citation>
    <scope>NUCLEOTIDE SEQUENCE</scope>
    <source>
        <strain evidence="2">CBS 279.74</strain>
    </source>
</reference>
<gene>
    <name evidence="2" type="ORF">K504DRAFT_212121</name>
</gene>
<keyword evidence="3" id="KW-1185">Reference proteome</keyword>
<accession>A0A6G1KIQ8</accession>
<organism evidence="2 3">
    <name type="scientific">Pleomassaria siparia CBS 279.74</name>
    <dbReference type="NCBI Taxonomy" id="1314801"/>
    <lineage>
        <taxon>Eukaryota</taxon>
        <taxon>Fungi</taxon>
        <taxon>Dikarya</taxon>
        <taxon>Ascomycota</taxon>
        <taxon>Pezizomycotina</taxon>
        <taxon>Dothideomycetes</taxon>
        <taxon>Pleosporomycetidae</taxon>
        <taxon>Pleosporales</taxon>
        <taxon>Pleomassariaceae</taxon>
        <taxon>Pleomassaria</taxon>
    </lineage>
</organism>
<evidence type="ECO:0000256" key="1">
    <source>
        <dbReference type="SAM" id="MobiDB-lite"/>
    </source>
</evidence>